<dbReference type="Gene3D" id="1.10.10.2840">
    <property type="entry name" value="PucR C-terminal helix-turn-helix domain"/>
    <property type="match status" value="1"/>
</dbReference>
<dbReference type="PANTHER" id="PTHR33744:SF7">
    <property type="entry name" value="PUCR FAMILY TRANSCRIPTIONAL REGULATOR"/>
    <property type="match status" value="1"/>
</dbReference>
<dbReference type="EMBL" id="BOOW01000018">
    <property type="protein sequence ID" value="GII92831.1"/>
    <property type="molecule type" value="Genomic_DNA"/>
</dbReference>
<feature type="domain" description="PucR C-terminal helix-turn-helix" evidence="2">
    <location>
        <begin position="426"/>
        <end position="484"/>
    </location>
</feature>
<name>A0A919RIX4_9ACTN</name>
<dbReference type="InterPro" id="IPR042070">
    <property type="entry name" value="PucR_C-HTH_sf"/>
</dbReference>
<gene>
    <name evidence="3" type="primary">pucR_3</name>
    <name evidence="3" type="ORF">Ssi02_30620</name>
</gene>
<dbReference type="Proteomes" id="UP000606172">
    <property type="component" value="Unassembled WGS sequence"/>
</dbReference>
<dbReference type="InterPro" id="IPR012914">
    <property type="entry name" value="PucR_dom"/>
</dbReference>
<dbReference type="Pfam" id="PF07905">
    <property type="entry name" value="PucR"/>
    <property type="match status" value="1"/>
</dbReference>
<organism evidence="3 4">
    <name type="scientific">Sinosporangium siamense</name>
    <dbReference type="NCBI Taxonomy" id="1367973"/>
    <lineage>
        <taxon>Bacteria</taxon>
        <taxon>Bacillati</taxon>
        <taxon>Actinomycetota</taxon>
        <taxon>Actinomycetes</taxon>
        <taxon>Streptosporangiales</taxon>
        <taxon>Streptosporangiaceae</taxon>
        <taxon>Sinosporangium</taxon>
    </lineage>
</organism>
<dbReference type="InterPro" id="IPR025736">
    <property type="entry name" value="PucR_C-HTH_dom"/>
</dbReference>
<dbReference type="RefSeq" id="WP_204025898.1">
    <property type="nucleotide sequence ID" value="NZ_BOOW01000018.1"/>
</dbReference>
<dbReference type="Pfam" id="PF13556">
    <property type="entry name" value="HTH_30"/>
    <property type="match status" value="1"/>
</dbReference>
<dbReference type="InterPro" id="IPR051448">
    <property type="entry name" value="CdaR-like_regulators"/>
</dbReference>
<protein>
    <submittedName>
        <fullName evidence="3">PucR family transcriptional regulator</fullName>
    </submittedName>
</protein>
<evidence type="ECO:0000259" key="2">
    <source>
        <dbReference type="Pfam" id="PF13556"/>
    </source>
</evidence>
<dbReference type="PANTHER" id="PTHR33744">
    <property type="entry name" value="CARBOHYDRATE DIACID REGULATOR"/>
    <property type="match status" value="1"/>
</dbReference>
<sequence>MLETVGDVAQRFRLRVPTGEAGLTRPIRWTHLSELIDPTPWLRGGELLLTLGLQLHDAEDFAAYAVRLAQAHIAALGFGIGTHHPSVPPQLVAEATRHGLAVLEIPQGVAFQDITYQLNADLLRTGAAESRLIAEGVSAMTQVARSAGTQGIVATLAHRIESWAVLMDPHGTIHAAVGAARVHVDDARAAALGQRSRIRHPGLTVYGVGDPVRPRAHLVVAPRPDRISLTRELAQHATLLLDLALNPLSGGNTWGLARADAVDALMSGDSTLIERVSARWNLVAGDVTVALLRSRSRAVPLEENVLAWCAELDLPPLVSEESSLVTALVPVDEVPRWRERVTRAVEREGVPARCGLGTAQPLAASALSRQQAAQALAVAVADAKPVVDFAGLATGRLILQHLDPAARTALTTPLLPLLAGDTTRVLLRSLRVFLSENTNWEAASSQLGIHRHTLRQRMARVEELTGLSISTTEDRVIAWLALQALHADHPLDPG</sequence>
<evidence type="ECO:0000259" key="1">
    <source>
        <dbReference type="Pfam" id="PF07905"/>
    </source>
</evidence>
<evidence type="ECO:0000313" key="4">
    <source>
        <dbReference type="Proteomes" id="UP000606172"/>
    </source>
</evidence>
<keyword evidence="4" id="KW-1185">Reference proteome</keyword>
<feature type="domain" description="Purine catabolism PurC-like" evidence="1">
    <location>
        <begin position="13"/>
        <end position="120"/>
    </location>
</feature>
<comment type="caution">
    <text evidence="3">The sequence shown here is derived from an EMBL/GenBank/DDBJ whole genome shotgun (WGS) entry which is preliminary data.</text>
</comment>
<accession>A0A919RIX4</accession>
<evidence type="ECO:0000313" key="3">
    <source>
        <dbReference type="EMBL" id="GII92831.1"/>
    </source>
</evidence>
<reference evidence="3" key="1">
    <citation type="submission" date="2021-01" db="EMBL/GenBank/DDBJ databases">
        <title>Whole genome shotgun sequence of Sinosporangium siamense NBRC 109515.</title>
        <authorList>
            <person name="Komaki H."/>
            <person name="Tamura T."/>
        </authorList>
    </citation>
    <scope>NUCLEOTIDE SEQUENCE</scope>
    <source>
        <strain evidence="3">NBRC 109515</strain>
    </source>
</reference>
<dbReference type="AlphaFoldDB" id="A0A919RIX4"/>
<proteinExistence type="predicted"/>